<dbReference type="Pfam" id="PF02826">
    <property type="entry name" value="2-Hacid_dh_C"/>
    <property type="match status" value="1"/>
</dbReference>
<dbReference type="PROSITE" id="PS00671">
    <property type="entry name" value="D_2_HYDROXYACID_DH_3"/>
    <property type="match status" value="1"/>
</dbReference>
<comment type="similarity">
    <text evidence="1 4">Belongs to the D-isomer specific 2-hydroxyacid dehydrogenase family.</text>
</comment>
<dbReference type="Gene3D" id="3.40.50.720">
    <property type="entry name" value="NAD(P)-binding Rossmann-like Domain"/>
    <property type="match status" value="2"/>
</dbReference>
<reference evidence="7 8" key="1">
    <citation type="submission" date="2024-02" db="EMBL/GenBank/DDBJ databases">
        <title>Bacteria isolated from the canopy kelp, Nereocystis luetkeana.</title>
        <authorList>
            <person name="Pfister C.A."/>
            <person name="Younker I.T."/>
            <person name="Light S.H."/>
        </authorList>
    </citation>
    <scope>NUCLEOTIDE SEQUENCE [LARGE SCALE GENOMIC DNA]</scope>
    <source>
        <strain evidence="7 8">TI.1.05</strain>
    </source>
</reference>
<keyword evidence="2 4" id="KW-0560">Oxidoreductase</keyword>
<dbReference type="SUPFAM" id="SSF52283">
    <property type="entry name" value="Formate/glycerate dehydrogenase catalytic domain-like"/>
    <property type="match status" value="1"/>
</dbReference>
<dbReference type="InterPro" id="IPR006139">
    <property type="entry name" value="D-isomer_2_OHA_DH_cat_dom"/>
</dbReference>
<dbReference type="EMBL" id="JBAKAZ010000031">
    <property type="protein sequence ID" value="MEL0629824.1"/>
    <property type="molecule type" value="Genomic_DNA"/>
</dbReference>
<gene>
    <name evidence="7" type="ORF">V6256_09405</name>
</gene>
<protein>
    <submittedName>
        <fullName evidence="7">D-glycerate dehydrogenase</fullName>
        <ecNumber evidence="7">1.1.1.-</ecNumber>
    </submittedName>
</protein>
<proteinExistence type="inferred from homology"/>
<evidence type="ECO:0000256" key="1">
    <source>
        <dbReference type="ARBA" id="ARBA00005854"/>
    </source>
</evidence>
<dbReference type="InterPro" id="IPR029752">
    <property type="entry name" value="D-isomer_DH_CS1"/>
</dbReference>
<dbReference type="PANTHER" id="PTHR10996:SF283">
    <property type="entry name" value="GLYOXYLATE_HYDROXYPYRUVATE REDUCTASE B"/>
    <property type="match status" value="1"/>
</dbReference>
<dbReference type="Pfam" id="PF00389">
    <property type="entry name" value="2-Hacid_dh"/>
    <property type="match status" value="1"/>
</dbReference>
<dbReference type="Proteomes" id="UP001369082">
    <property type="component" value="Unassembled WGS sequence"/>
</dbReference>
<name>A0ABU9GR65_9GAMM</name>
<evidence type="ECO:0000256" key="4">
    <source>
        <dbReference type="RuleBase" id="RU003719"/>
    </source>
</evidence>
<dbReference type="RefSeq" id="WP_341597956.1">
    <property type="nucleotide sequence ID" value="NZ_JBAKAZ010000031.1"/>
</dbReference>
<sequence length="320" mass="35376">MKDKVVLYKKIPEQQQQSLSQTFNLVCFDKIDENNLEQFLNEIKDAVGLIGAGFKLDKNILKHAPHLKVISTISVGYDHFDLDYLKQHNIALMHTPNVLTETTADTIFSLIMCTARRTTELNNLVRSGAWVNNLKDAYFGIDVYGKKLGILGMGRIGYAVAKRAHLGFDMQVNYYNRSANSAAETNLKAQKMELDELLATSDFVCSILPANQQTDLLIGQRELALMKSSAIFINGGRGNVVDEDALAKALQDRTIRAAGLDVYKVEPLPTSSPLMDLDNIVLFPHIGSATAETRLAMIDCAIDNLVAAYHGDLSKNCVSH</sequence>
<keyword evidence="3" id="KW-0520">NAD</keyword>
<dbReference type="CDD" id="cd05301">
    <property type="entry name" value="GDH"/>
    <property type="match status" value="1"/>
</dbReference>
<dbReference type="InterPro" id="IPR029753">
    <property type="entry name" value="D-isomer_DH_CS"/>
</dbReference>
<dbReference type="GO" id="GO:0016491">
    <property type="term" value="F:oxidoreductase activity"/>
    <property type="evidence" value="ECO:0007669"/>
    <property type="project" value="UniProtKB-KW"/>
</dbReference>
<dbReference type="SUPFAM" id="SSF51735">
    <property type="entry name" value="NAD(P)-binding Rossmann-fold domains"/>
    <property type="match status" value="1"/>
</dbReference>
<organism evidence="7 8">
    <name type="scientific">Psychromonas aquatilis</name>
    <dbReference type="NCBI Taxonomy" id="2005072"/>
    <lineage>
        <taxon>Bacteria</taxon>
        <taxon>Pseudomonadati</taxon>
        <taxon>Pseudomonadota</taxon>
        <taxon>Gammaproteobacteria</taxon>
        <taxon>Alteromonadales</taxon>
        <taxon>Psychromonadaceae</taxon>
        <taxon>Psychromonas</taxon>
    </lineage>
</organism>
<evidence type="ECO:0000256" key="3">
    <source>
        <dbReference type="ARBA" id="ARBA00023027"/>
    </source>
</evidence>
<accession>A0ABU9GR65</accession>
<evidence type="ECO:0000259" key="5">
    <source>
        <dbReference type="Pfam" id="PF00389"/>
    </source>
</evidence>
<dbReference type="InterPro" id="IPR006140">
    <property type="entry name" value="D-isomer_DH_NAD-bd"/>
</dbReference>
<dbReference type="PANTHER" id="PTHR10996">
    <property type="entry name" value="2-HYDROXYACID DEHYDROGENASE-RELATED"/>
    <property type="match status" value="1"/>
</dbReference>
<evidence type="ECO:0000313" key="8">
    <source>
        <dbReference type="Proteomes" id="UP001369082"/>
    </source>
</evidence>
<dbReference type="EC" id="1.1.1.-" evidence="7"/>
<keyword evidence="8" id="KW-1185">Reference proteome</keyword>
<feature type="domain" description="D-isomer specific 2-hydroxyacid dehydrogenase catalytic" evidence="5">
    <location>
        <begin position="5"/>
        <end position="318"/>
    </location>
</feature>
<evidence type="ECO:0000256" key="2">
    <source>
        <dbReference type="ARBA" id="ARBA00023002"/>
    </source>
</evidence>
<dbReference type="PROSITE" id="PS00065">
    <property type="entry name" value="D_2_HYDROXYACID_DH_1"/>
    <property type="match status" value="1"/>
</dbReference>
<evidence type="ECO:0000313" key="7">
    <source>
        <dbReference type="EMBL" id="MEL0629824.1"/>
    </source>
</evidence>
<dbReference type="InterPro" id="IPR036291">
    <property type="entry name" value="NAD(P)-bd_dom_sf"/>
</dbReference>
<comment type="caution">
    <text evidence="7">The sequence shown here is derived from an EMBL/GenBank/DDBJ whole genome shotgun (WGS) entry which is preliminary data.</text>
</comment>
<evidence type="ECO:0000259" key="6">
    <source>
        <dbReference type="Pfam" id="PF02826"/>
    </source>
</evidence>
<feature type="domain" description="D-isomer specific 2-hydroxyacid dehydrogenase NAD-binding" evidence="6">
    <location>
        <begin position="109"/>
        <end position="287"/>
    </location>
</feature>
<dbReference type="InterPro" id="IPR050223">
    <property type="entry name" value="D-isomer_2-hydroxyacid_DH"/>
</dbReference>